<evidence type="ECO:0000313" key="2">
    <source>
        <dbReference type="EMBL" id="KAF7549472.1"/>
    </source>
</evidence>
<dbReference type="EMBL" id="JAANBB010000121">
    <property type="protein sequence ID" value="KAF7549472.1"/>
    <property type="molecule type" value="Genomic_DNA"/>
</dbReference>
<evidence type="ECO:0000313" key="3">
    <source>
        <dbReference type="Proteomes" id="UP000722485"/>
    </source>
</evidence>
<feature type="compositionally biased region" description="Basic and acidic residues" evidence="1">
    <location>
        <begin position="82"/>
        <end position="104"/>
    </location>
</feature>
<gene>
    <name evidence="2" type="ORF">G7Z17_g6353</name>
</gene>
<evidence type="ECO:0000256" key="1">
    <source>
        <dbReference type="SAM" id="MobiDB-lite"/>
    </source>
</evidence>
<dbReference type="Proteomes" id="UP000722485">
    <property type="component" value="Unassembled WGS sequence"/>
</dbReference>
<dbReference type="AlphaFoldDB" id="A0A9P5H4U7"/>
<keyword evidence="3" id="KW-1185">Reference proteome</keyword>
<proteinExistence type="predicted"/>
<comment type="caution">
    <text evidence="2">The sequence shown here is derived from an EMBL/GenBank/DDBJ whole genome shotgun (WGS) entry which is preliminary data.</text>
</comment>
<sequence>MEKKSGEDGVLIKFLSSRPRSGCGDPDGQMETSLGWPALVEQAYADTTAHSAHNTMQARKLLRAAQRTIQGRLMTGIVEERTQHTGSMHRERTQATPGRRERQGCGHTAEPTCPQLQMGPGSTGTCWMLTGPARTVGVPFSERRAERQTDKGWGVGGGPCRSCIETAAKTLRSHWRTAGPWAGSCVAWGIWPRAKPGRRQDSHSHSLVAIACWPGSKHAIVVMP</sequence>
<accession>A0A9P5H4U7</accession>
<protein>
    <submittedName>
        <fullName evidence="2">Uncharacterized protein</fullName>
    </submittedName>
</protein>
<name>A0A9P5H4U7_9HYPO</name>
<reference evidence="2" key="1">
    <citation type="submission" date="2020-03" db="EMBL/GenBank/DDBJ databases">
        <title>Draft Genome Sequence of Cylindrodendrum hubeiense.</title>
        <authorList>
            <person name="Buettner E."/>
            <person name="Kellner H."/>
        </authorList>
    </citation>
    <scope>NUCLEOTIDE SEQUENCE</scope>
    <source>
        <strain evidence="2">IHI 201604</strain>
    </source>
</reference>
<organism evidence="2 3">
    <name type="scientific">Cylindrodendrum hubeiense</name>
    <dbReference type="NCBI Taxonomy" id="595255"/>
    <lineage>
        <taxon>Eukaryota</taxon>
        <taxon>Fungi</taxon>
        <taxon>Dikarya</taxon>
        <taxon>Ascomycota</taxon>
        <taxon>Pezizomycotina</taxon>
        <taxon>Sordariomycetes</taxon>
        <taxon>Hypocreomycetidae</taxon>
        <taxon>Hypocreales</taxon>
        <taxon>Nectriaceae</taxon>
        <taxon>Cylindrodendrum</taxon>
    </lineage>
</organism>
<feature type="region of interest" description="Disordered" evidence="1">
    <location>
        <begin position="82"/>
        <end position="117"/>
    </location>
</feature>